<dbReference type="Pfam" id="PF00642">
    <property type="entry name" value="zf-CCCH"/>
    <property type="match status" value="1"/>
</dbReference>
<evidence type="ECO:0000256" key="5">
    <source>
        <dbReference type="ARBA" id="ARBA00022737"/>
    </source>
</evidence>
<feature type="compositionally biased region" description="Low complexity" evidence="12">
    <location>
        <begin position="211"/>
        <end position="244"/>
    </location>
</feature>
<feature type="domain" description="C3H1-type" evidence="13">
    <location>
        <begin position="93"/>
        <end position="121"/>
    </location>
</feature>
<feature type="zinc finger region" description="C3H1-type" evidence="10">
    <location>
        <begin position="65"/>
        <end position="92"/>
    </location>
</feature>
<accession>A0ABP9Z5R6</accession>
<comment type="caution">
    <text evidence="15">The sequence shown here is derived from an EMBL/GenBank/DDBJ whole genome shotgun (WGS) entry which is preliminary data.</text>
</comment>
<evidence type="ECO:0000256" key="9">
    <source>
        <dbReference type="ARBA" id="ARBA00023242"/>
    </source>
</evidence>
<dbReference type="InterPro" id="IPR036855">
    <property type="entry name" value="Znf_CCCH_sf"/>
</dbReference>
<dbReference type="InterPro" id="IPR000571">
    <property type="entry name" value="Znf_CCCH"/>
</dbReference>
<dbReference type="InterPro" id="IPR001878">
    <property type="entry name" value="Znf_CCHC"/>
</dbReference>
<proteinExistence type="inferred from homology"/>
<dbReference type="SUPFAM" id="SSF90229">
    <property type="entry name" value="CCCH zinc finger"/>
    <property type="match status" value="2"/>
</dbReference>
<organism evidence="15 16">
    <name type="scientific">Mucor flavus</name>
    <dbReference type="NCBI Taxonomy" id="439312"/>
    <lineage>
        <taxon>Eukaryota</taxon>
        <taxon>Fungi</taxon>
        <taxon>Fungi incertae sedis</taxon>
        <taxon>Mucoromycota</taxon>
        <taxon>Mucoromycotina</taxon>
        <taxon>Mucoromycetes</taxon>
        <taxon>Mucorales</taxon>
        <taxon>Mucorineae</taxon>
        <taxon>Mucoraceae</taxon>
        <taxon>Mucor</taxon>
    </lineage>
</organism>
<evidence type="ECO:0000256" key="1">
    <source>
        <dbReference type="ARBA" id="ARBA00004123"/>
    </source>
</evidence>
<keyword evidence="3 11" id="KW-0507">mRNA processing</keyword>
<evidence type="ECO:0000256" key="2">
    <source>
        <dbReference type="ARBA" id="ARBA00008907"/>
    </source>
</evidence>
<evidence type="ECO:0000313" key="15">
    <source>
        <dbReference type="EMBL" id="GAA5814434.1"/>
    </source>
</evidence>
<feature type="domain" description="C3H1-type" evidence="13">
    <location>
        <begin position="122"/>
        <end position="149"/>
    </location>
</feature>
<dbReference type="Proteomes" id="UP001473302">
    <property type="component" value="Unassembled WGS sequence"/>
</dbReference>
<dbReference type="InterPro" id="IPR045348">
    <property type="entry name" value="CPSF4/Yth1"/>
</dbReference>
<keyword evidence="6 10" id="KW-0863">Zinc-finger</keyword>
<dbReference type="Gene3D" id="4.10.1000.10">
    <property type="entry name" value="Zinc finger, CCCH-type"/>
    <property type="match status" value="3"/>
</dbReference>
<dbReference type="Pfam" id="PF00098">
    <property type="entry name" value="zf-CCHC"/>
    <property type="match status" value="1"/>
</dbReference>
<feature type="domain" description="C3H1-type" evidence="13">
    <location>
        <begin position="151"/>
        <end position="173"/>
    </location>
</feature>
<keyword evidence="8 11" id="KW-0694">RNA-binding</keyword>
<dbReference type="PROSITE" id="PS50103">
    <property type="entry name" value="ZF_C3H1"/>
    <property type="match status" value="5"/>
</dbReference>
<evidence type="ECO:0000256" key="3">
    <source>
        <dbReference type="ARBA" id="ARBA00022664"/>
    </source>
</evidence>
<evidence type="ECO:0000256" key="10">
    <source>
        <dbReference type="PROSITE-ProRule" id="PRU00723"/>
    </source>
</evidence>
<evidence type="ECO:0000259" key="14">
    <source>
        <dbReference type="PROSITE" id="PS50158"/>
    </source>
</evidence>
<evidence type="ECO:0000256" key="6">
    <source>
        <dbReference type="ARBA" id="ARBA00022771"/>
    </source>
</evidence>
<dbReference type="Pfam" id="PF18345">
    <property type="entry name" value="zf_CCCH_4"/>
    <property type="match status" value="1"/>
</dbReference>
<dbReference type="PROSITE" id="PS50158">
    <property type="entry name" value="ZF_CCHC"/>
    <property type="match status" value="1"/>
</dbReference>
<comment type="similarity">
    <text evidence="2 11">Belongs to the CPSF4/YTH1 family.</text>
</comment>
<name>A0ABP9Z5R6_9FUNG</name>
<feature type="domain" description="C3H1-type" evidence="13">
    <location>
        <begin position="36"/>
        <end position="63"/>
    </location>
</feature>
<feature type="region of interest" description="Disordered" evidence="12">
    <location>
        <begin position="182"/>
        <end position="245"/>
    </location>
</feature>
<evidence type="ECO:0000256" key="4">
    <source>
        <dbReference type="ARBA" id="ARBA00022723"/>
    </source>
</evidence>
<keyword evidence="5 11" id="KW-0677">Repeat</keyword>
<dbReference type="PANTHER" id="PTHR23102">
    <property type="entry name" value="CLEAVAGE AND POLYADENYLATION SPECIFICITY FACTOR SUBUNIT 4-RELATED"/>
    <property type="match status" value="1"/>
</dbReference>
<comment type="function">
    <text evidence="11">Component of the cleavage factor I (CF I) involved in pre-mRNA 3'-end processing.</text>
</comment>
<reference evidence="15 16" key="1">
    <citation type="submission" date="2024-04" db="EMBL/GenBank/DDBJ databases">
        <title>genome sequences of Mucor flavus KT1a and Helicostylum pulchrum KT1b strains isolated from the surface of a dry-aged beef.</title>
        <authorList>
            <person name="Toyotome T."/>
            <person name="Hosono M."/>
            <person name="Torimaru M."/>
            <person name="Fukuda K."/>
            <person name="Mikami N."/>
        </authorList>
    </citation>
    <scope>NUCLEOTIDE SEQUENCE [LARGE SCALE GENOMIC DNA]</scope>
    <source>
        <strain evidence="15 16">KT1a</strain>
    </source>
</reference>
<evidence type="ECO:0000256" key="12">
    <source>
        <dbReference type="SAM" id="MobiDB-lite"/>
    </source>
</evidence>
<keyword evidence="16" id="KW-1185">Reference proteome</keyword>
<evidence type="ECO:0000256" key="8">
    <source>
        <dbReference type="ARBA" id="ARBA00022884"/>
    </source>
</evidence>
<dbReference type="EMBL" id="BAABUK010000021">
    <property type="protein sequence ID" value="GAA5814434.1"/>
    <property type="molecule type" value="Genomic_DNA"/>
</dbReference>
<evidence type="ECO:0000259" key="13">
    <source>
        <dbReference type="PROSITE" id="PS50103"/>
    </source>
</evidence>
<dbReference type="SMART" id="SM00343">
    <property type="entry name" value="ZnF_C2HC"/>
    <property type="match status" value="1"/>
</dbReference>
<dbReference type="Gene3D" id="4.10.60.10">
    <property type="entry name" value="Zinc finger, CCHC-type"/>
    <property type="match status" value="1"/>
</dbReference>
<keyword evidence="4 10" id="KW-0479">Metal-binding</keyword>
<comment type="subcellular location">
    <subcellularLocation>
        <location evidence="1 11">Nucleus</location>
    </subcellularLocation>
</comment>
<sequence length="276" mass="32066">MLVSPIFNVNHTELTFDFEEFIKNELGLKLDNQTKREDDPICKYYLKGSCTKGSNCQFRHKGYDRDKSVVCKHWLRGLCKKGDGCEFLHVFNMKKMPECWFYSKYGECCNGDECMYLHIDPESKQKECPWYARGFCKHGPNCRNKHVRKLVCQNYLTGFCPDGLNCPNGHPKYELPVMYNNQAEGSSDQPTQQPYQPHINHNTQGDDDNSNSKTYNNSNNNRPSHFQQGNNPQQQQQQQHQQQGSFRKLEDVTCYKCGQQGHYANRCQQGRPGPPK</sequence>
<feature type="zinc finger region" description="C3H1-type" evidence="10">
    <location>
        <begin position="36"/>
        <end position="63"/>
    </location>
</feature>
<dbReference type="SMART" id="SM00356">
    <property type="entry name" value="ZnF_C3H1"/>
    <property type="match status" value="5"/>
</dbReference>
<feature type="zinc finger region" description="C3H1-type" evidence="10">
    <location>
        <begin position="93"/>
        <end position="121"/>
    </location>
</feature>
<feature type="domain" description="CCHC-type" evidence="14">
    <location>
        <begin position="254"/>
        <end position="269"/>
    </location>
</feature>
<evidence type="ECO:0000313" key="16">
    <source>
        <dbReference type="Proteomes" id="UP001473302"/>
    </source>
</evidence>
<keyword evidence="9 11" id="KW-0539">Nucleus</keyword>
<feature type="compositionally biased region" description="Polar residues" evidence="12">
    <location>
        <begin position="182"/>
        <end position="203"/>
    </location>
</feature>
<protein>
    <recommendedName>
        <fullName evidence="11">mRNA 3'-end-processing protein</fullName>
    </recommendedName>
</protein>
<evidence type="ECO:0000256" key="11">
    <source>
        <dbReference type="RuleBase" id="RU369008"/>
    </source>
</evidence>
<feature type="domain" description="C3H1-type" evidence="13">
    <location>
        <begin position="65"/>
        <end position="92"/>
    </location>
</feature>
<evidence type="ECO:0000256" key="7">
    <source>
        <dbReference type="ARBA" id="ARBA00022833"/>
    </source>
</evidence>
<dbReference type="Pfam" id="PF14608">
    <property type="entry name" value="zf-CCCH_2"/>
    <property type="match status" value="3"/>
</dbReference>
<dbReference type="SUPFAM" id="SSF57756">
    <property type="entry name" value="Retrovirus zinc finger-like domains"/>
    <property type="match status" value="1"/>
</dbReference>
<feature type="zinc finger region" description="C3H1-type" evidence="10">
    <location>
        <begin position="122"/>
        <end position="149"/>
    </location>
</feature>
<dbReference type="InterPro" id="IPR036875">
    <property type="entry name" value="Znf_CCHC_sf"/>
</dbReference>
<dbReference type="PANTHER" id="PTHR23102:SF24">
    <property type="entry name" value="CLEAVAGE AND POLYADENYLATION SPECIFICITY FACTOR SUBUNIT 4"/>
    <property type="match status" value="1"/>
</dbReference>
<feature type="zinc finger region" description="C3H1-type" evidence="10">
    <location>
        <begin position="151"/>
        <end position="173"/>
    </location>
</feature>
<gene>
    <name evidence="15" type="ORF">MFLAVUS_007930</name>
</gene>
<keyword evidence="7 10" id="KW-0862">Zinc</keyword>